<sequence length="460" mass="51625">MNIEVENIERFEELLGRYLFKELNTSEKKELMDFVFKNDKARSLYLSTTRFHSSLEFVLTPSDDVVNSPVKKNDSEKVVTFKNTSKSSSFRIVSALAAAAILLITGLLFWLDYRSKSESVLDQAFLNSYGDCKIDGAPVSTGASVLDKKLNSGSFSVCEFQFEGSKSVSVRVLPDSQVSLSGTRKNSAINVKQGSVLIDSISKESKDPEEVGVFSVLSPDVKARLLGTKIQYSRIVSESYSQLDLEILEGSVEMETGPYVAFEKIANSLTNEERAVFQLEFPALFKSSKVVMNHGQALSWKGISEAGLSKIESLGKVILEAKSKGIALHEDFFSSLAPDLKTIKEERNFSIEKDLDKKIRNLLPTEEKELEEKFKSMVRFPPSDLKEVEKLKSLVSKLDNTPLIEILKDRNQPDMERVIYFKDGSKVKGFVYQHENFYILLKADGNLLFPVEAVDSIEFE</sequence>
<dbReference type="NCBIfam" id="NF047528">
    <property type="entry name" value="LIMLP_03685_anti-sigma"/>
    <property type="match status" value="1"/>
</dbReference>
<evidence type="ECO:0008006" key="4">
    <source>
        <dbReference type="Google" id="ProtNLM"/>
    </source>
</evidence>
<reference evidence="2" key="1">
    <citation type="journal article" date="2019" name="PLoS Negl. Trop. Dis.">
        <title>Revisiting the worldwide diversity of Leptospira species in the environment.</title>
        <authorList>
            <person name="Vincent A.T."/>
            <person name="Schiettekatte O."/>
            <person name="Bourhy P."/>
            <person name="Veyrier F.J."/>
            <person name="Picardeau M."/>
        </authorList>
    </citation>
    <scope>NUCLEOTIDE SEQUENCE [LARGE SCALE GENOMIC DNA]</scope>
    <source>
        <strain evidence="2">201800299</strain>
    </source>
</reference>
<dbReference type="OrthoDB" id="332253at2"/>
<comment type="caution">
    <text evidence="2">The sequence shown here is derived from an EMBL/GenBank/DDBJ whole genome shotgun (WGS) entry which is preliminary data.</text>
</comment>
<dbReference type="PANTHER" id="PTHR30273">
    <property type="entry name" value="PERIPLASMIC SIGNAL SENSOR AND SIGMA FACTOR ACTIVATOR FECR-RELATED"/>
    <property type="match status" value="1"/>
</dbReference>
<evidence type="ECO:0000256" key="1">
    <source>
        <dbReference type="SAM" id="Phobius"/>
    </source>
</evidence>
<evidence type="ECO:0000313" key="3">
    <source>
        <dbReference type="Proteomes" id="UP000298277"/>
    </source>
</evidence>
<name>A0A5F1Y621_9LEPT</name>
<keyword evidence="1" id="KW-0472">Membrane</keyword>
<accession>A0A5F1Y621</accession>
<keyword evidence="3" id="KW-1185">Reference proteome</keyword>
<proteinExistence type="predicted"/>
<dbReference type="AlphaFoldDB" id="A0A5F1Y621"/>
<dbReference type="RefSeq" id="WP_135593499.1">
    <property type="nucleotide sequence ID" value="NZ_RQEZ01000046.1"/>
</dbReference>
<dbReference type="GO" id="GO:0016989">
    <property type="term" value="F:sigma factor antagonist activity"/>
    <property type="evidence" value="ECO:0007669"/>
    <property type="project" value="TreeGrafter"/>
</dbReference>
<dbReference type="InterPro" id="IPR012373">
    <property type="entry name" value="Ferrdict_sens_TM"/>
</dbReference>
<evidence type="ECO:0000313" key="2">
    <source>
        <dbReference type="EMBL" id="TGK28133.1"/>
    </source>
</evidence>
<protein>
    <recommendedName>
        <fullName evidence="4">Iron dicitrate transport regulator FecR</fullName>
    </recommendedName>
</protein>
<dbReference type="EMBL" id="RQFA01000080">
    <property type="protein sequence ID" value="TGK28133.1"/>
    <property type="molecule type" value="Genomic_DNA"/>
</dbReference>
<dbReference type="PANTHER" id="PTHR30273:SF2">
    <property type="entry name" value="PROTEIN FECR"/>
    <property type="match status" value="1"/>
</dbReference>
<keyword evidence="1" id="KW-0812">Transmembrane</keyword>
<dbReference type="Proteomes" id="UP000298277">
    <property type="component" value="Unassembled WGS sequence"/>
</dbReference>
<feature type="transmembrane region" description="Helical" evidence="1">
    <location>
        <begin position="92"/>
        <end position="111"/>
    </location>
</feature>
<keyword evidence="1" id="KW-1133">Transmembrane helix</keyword>
<gene>
    <name evidence="2" type="ORF">EHQ17_18825</name>
</gene>
<organism evidence="2 3">
    <name type="scientific">Leptospira gomenensis</name>
    <dbReference type="NCBI Taxonomy" id="2484974"/>
    <lineage>
        <taxon>Bacteria</taxon>
        <taxon>Pseudomonadati</taxon>
        <taxon>Spirochaetota</taxon>
        <taxon>Spirochaetia</taxon>
        <taxon>Leptospirales</taxon>
        <taxon>Leptospiraceae</taxon>
        <taxon>Leptospira</taxon>
    </lineage>
</organism>